<dbReference type="RefSeq" id="WP_269922720.1">
    <property type="nucleotide sequence ID" value="NZ_JAMKBI010000011.1"/>
</dbReference>
<gene>
    <name evidence="2" type="ORF">M9R61_14830</name>
</gene>
<name>A0A9X3LB09_9BACI</name>
<evidence type="ECO:0000313" key="3">
    <source>
        <dbReference type="Proteomes" id="UP001152172"/>
    </source>
</evidence>
<reference evidence="2" key="1">
    <citation type="submission" date="2022-05" db="EMBL/GenBank/DDBJ databases">
        <authorList>
            <person name="Colautti A."/>
            <person name="Iacumin L."/>
        </authorList>
    </citation>
    <scope>NUCLEOTIDE SEQUENCE</scope>
    <source>
        <strain evidence="2">DSM 30747</strain>
    </source>
</reference>
<dbReference type="Pfam" id="PF13302">
    <property type="entry name" value="Acetyltransf_3"/>
    <property type="match status" value="1"/>
</dbReference>
<evidence type="ECO:0000259" key="1">
    <source>
        <dbReference type="Pfam" id="PF13302"/>
    </source>
</evidence>
<dbReference type="GO" id="GO:0016747">
    <property type="term" value="F:acyltransferase activity, transferring groups other than amino-acyl groups"/>
    <property type="evidence" value="ECO:0007669"/>
    <property type="project" value="InterPro"/>
</dbReference>
<dbReference type="PANTHER" id="PTHR43610">
    <property type="entry name" value="BLL6696 PROTEIN"/>
    <property type="match status" value="1"/>
</dbReference>
<dbReference type="EMBL" id="JAMKBI010000011">
    <property type="protein sequence ID" value="MCZ8534583.1"/>
    <property type="molecule type" value="Genomic_DNA"/>
</dbReference>
<dbReference type="AlphaFoldDB" id="A0A9X3LB09"/>
<proteinExistence type="predicted"/>
<protein>
    <submittedName>
        <fullName evidence="2">GNAT family N-acetyltransferase</fullName>
    </submittedName>
</protein>
<dbReference type="InterPro" id="IPR016181">
    <property type="entry name" value="Acyl_CoA_acyltransferase"/>
</dbReference>
<dbReference type="Gene3D" id="3.40.630.30">
    <property type="match status" value="1"/>
</dbReference>
<organism evidence="2 3">
    <name type="scientific">Psychrobacillus psychrodurans</name>
    <dbReference type="NCBI Taxonomy" id="126157"/>
    <lineage>
        <taxon>Bacteria</taxon>
        <taxon>Bacillati</taxon>
        <taxon>Bacillota</taxon>
        <taxon>Bacilli</taxon>
        <taxon>Bacillales</taxon>
        <taxon>Bacillaceae</taxon>
        <taxon>Psychrobacillus</taxon>
    </lineage>
</organism>
<evidence type="ECO:0000313" key="2">
    <source>
        <dbReference type="EMBL" id="MCZ8534583.1"/>
    </source>
</evidence>
<keyword evidence="3" id="KW-1185">Reference proteome</keyword>
<dbReference type="Proteomes" id="UP001152172">
    <property type="component" value="Unassembled WGS sequence"/>
</dbReference>
<accession>A0A9X3LB09</accession>
<comment type="caution">
    <text evidence="2">The sequence shown here is derived from an EMBL/GenBank/DDBJ whole genome shotgun (WGS) entry which is preliminary data.</text>
</comment>
<feature type="domain" description="N-acetyltransferase" evidence="1">
    <location>
        <begin position="17"/>
        <end position="155"/>
    </location>
</feature>
<dbReference type="PANTHER" id="PTHR43610:SF1">
    <property type="entry name" value="N-ACETYLTRANSFERASE DOMAIN-CONTAINING PROTEIN"/>
    <property type="match status" value="1"/>
</dbReference>
<dbReference type="SUPFAM" id="SSF55729">
    <property type="entry name" value="Acyl-CoA N-acyltransferases (Nat)"/>
    <property type="match status" value="1"/>
</dbReference>
<dbReference type="InterPro" id="IPR000182">
    <property type="entry name" value="GNAT_dom"/>
</dbReference>
<sequence length="199" mass="23253">MSQLLFTDPPVLESESIILRPLQQENAKYLFSISYPEVWTYMFGAINSETEMEKHVSKKILLRNQMKALPFVVFLKETNEIIGTTSIYDINLSQKSCEIGATWYVGNFLGTFVNLECKFLLLKYCFEELKMIRVQFKTDERNIRSQKAIERLGATKEGILRKEKILENGYIRNAVIYSITDDDWVKVKQLIIEKSMRTK</sequence>